<dbReference type="PANTHER" id="PTHR44196:SF1">
    <property type="entry name" value="DEHYDROGENASE_REDUCTASE SDR FAMILY MEMBER 7B"/>
    <property type="match status" value="1"/>
</dbReference>
<evidence type="ECO:0000256" key="2">
    <source>
        <dbReference type="ARBA" id="ARBA00023002"/>
    </source>
</evidence>
<dbReference type="PANTHER" id="PTHR44196">
    <property type="entry name" value="DEHYDROGENASE/REDUCTASE SDR FAMILY MEMBER 7B"/>
    <property type="match status" value="1"/>
</dbReference>
<keyword evidence="4" id="KW-1185">Reference proteome</keyword>
<dbReference type="EMBL" id="VXIV02000393">
    <property type="protein sequence ID" value="KAF6038599.1"/>
    <property type="molecule type" value="Genomic_DNA"/>
</dbReference>
<sequence length="148" mass="16558">MGFICIRYSIDGASKHALQAFFDSLRHENVKNGIDVLVVSPGYVKTNLAQSSLTGTGERSGVQLLLSDSLHVTNKWLRLLVFEKIICISVAQTKEIDNGMSPETCAKAVLKAIINYDTDLLIGRFHHKLVVYIRNLCPSLYNYIMSRL</sequence>
<accession>A0A7J7KJ27</accession>
<dbReference type="GO" id="GO:0016020">
    <property type="term" value="C:membrane"/>
    <property type="evidence" value="ECO:0007669"/>
    <property type="project" value="TreeGrafter"/>
</dbReference>
<reference evidence="3" key="1">
    <citation type="submission" date="2020-06" db="EMBL/GenBank/DDBJ databases">
        <title>Draft genome of Bugula neritina, a colonial animal packing powerful symbionts and potential medicines.</title>
        <authorList>
            <person name="Rayko M."/>
        </authorList>
    </citation>
    <scope>NUCLEOTIDE SEQUENCE [LARGE SCALE GENOMIC DNA]</scope>
    <source>
        <strain evidence="3">Kwan_BN1</strain>
    </source>
</reference>
<dbReference type="AlphaFoldDB" id="A0A7J7KJ27"/>
<organism evidence="3 4">
    <name type="scientific">Bugula neritina</name>
    <name type="common">Brown bryozoan</name>
    <name type="synonym">Sertularia neritina</name>
    <dbReference type="NCBI Taxonomy" id="10212"/>
    <lineage>
        <taxon>Eukaryota</taxon>
        <taxon>Metazoa</taxon>
        <taxon>Spiralia</taxon>
        <taxon>Lophotrochozoa</taxon>
        <taxon>Bryozoa</taxon>
        <taxon>Gymnolaemata</taxon>
        <taxon>Cheilostomatida</taxon>
        <taxon>Flustrina</taxon>
        <taxon>Buguloidea</taxon>
        <taxon>Bugulidae</taxon>
        <taxon>Bugula</taxon>
    </lineage>
</organism>
<name>A0A7J7KJ27_BUGNE</name>
<dbReference type="Proteomes" id="UP000593567">
    <property type="component" value="Unassembled WGS sequence"/>
</dbReference>
<gene>
    <name evidence="3" type="ORF">EB796_003099</name>
</gene>
<evidence type="ECO:0000313" key="3">
    <source>
        <dbReference type="EMBL" id="KAF6038599.1"/>
    </source>
</evidence>
<keyword evidence="2" id="KW-0560">Oxidoreductase</keyword>
<dbReference type="Pfam" id="PF00106">
    <property type="entry name" value="adh_short"/>
    <property type="match status" value="1"/>
</dbReference>
<dbReference type="Gene3D" id="3.40.50.720">
    <property type="entry name" value="NAD(P)-binding Rossmann-like Domain"/>
    <property type="match status" value="1"/>
</dbReference>
<dbReference type="InterPro" id="IPR002347">
    <property type="entry name" value="SDR_fam"/>
</dbReference>
<dbReference type="OrthoDB" id="5307821at2759"/>
<dbReference type="GO" id="GO:0016491">
    <property type="term" value="F:oxidoreductase activity"/>
    <property type="evidence" value="ECO:0007669"/>
    <property type="project" value="UniProtKB-KW"/>
</dbReference>
<dbReference type="SUPFAM" id="SSF51735">
    <property type="entry name" value="NAD(P)-binding Rossmann-fold domains"/>
    <property type="match status" value="1"/>
</dbReference>
<dbReference type="InterPro" id="IPR036291">
    <property type="entry name" value="NAD(P)-bd_dom_sf"/>
</dbReference>
<evidence type="ECO:0000313" key="4">
    <source>
        <dbReference type="Proteomes" id="UP000593567"/>
    </source>
</evidence>
<comment type="similarity">
    <text evidence="1">Belongs to the short-chain dehydrogenases/reductases (SDR) family.</text>
</comment>
<comment type="caution">
    <text evidence="3">The sequence shown here is derived from an EMBL/GenBank/DDBJ whole genome shotgun (WGS) entry which is preliminary data.</text>
</comment>
<proteinExistence type="inferred from homology"/>
<protein>
    <submittedName>
        <fullName evidence="3">DHRS7B</fullName>
    </submittedName>
</protein>
<evidence type="ECO:0000256" key="1">
    <source>
        <dbReference type="ARBA" id="ARBA00006484"/>
    </source>
</evidence>